<dbReference type="Proteomes" id="UP000257109">
    <property type="component" value="Unassembled WGS sequence"/>
</dbReference>
<dbReference type="GO" id="GO:0003676">
    <property type="term" value="F:nucleic acid binding"/>
    <property type="evidence" value="ECO:0007669"/>
    <property type="project" value="InterPro"/>
</dbReference>
<evidence type="ECO:0000313" key="2">
    <source>
        <dbReference type="Proteomes" id="UP000257109"/>
    </source>
</evidence>
<dbReference type="InterPro" id="IPR036397">
    <property type="entry name" value="RNaseH_sf"/>
</dbReference>
<evidence type="ECO:0000313" key="1">
    <source>
        <dbReference type="EMBL" id="RDX97581.1"/>
    </source>
</evidence>
<dbReference type="SUPFAM" id="SSF53098">
    <property type="entry name" value="Ribonuclease H-like"/>
    <property type="match status" value="1"/>
</dbReference>
<accession>A0A371H468</accession>
<sequence length="238" mass="27189">MMTELCGQFKIKHHNSMPYHPKMNGAVEDSTKIVVTYKDWHDMLPYALHGYRTSVRTSTGETPYLLVYGIEAVLPIEVKIPSLRILVEAKLDDAEWIQCRLDQLNLIEEKQLIAICHEQLYQRQIKSAFDLKVRPRVFKEGDLVLKKRLLNVKDQGGKWAPNYEGPYMVKRAFTGGALVLAKSSNIWSTRTRSNCSTLESLAKEESKRVNPQVSRMEESVTASIERNTINPQLKALGK</sequence>
<keyword evidence="2" id="KW-1185">Reference proteome</keyword>
<reference evidence="1" key="1">
    <citation type="submission" date="2018-05" db="EMBL/GenBank/DDBJ databases">
        <title>Draft genome of Mucuna pruriens seed.</title>
        <authorList>
            <person name="Nnadi N.E."/>
            <person name="Vos R."/>
            <person name="Hasami M.H."/>
            <person name="Devisetty U.K."/>
            <person name="Aguiy J.C."/>
        </authorList>
    </citation>
    <scope>NUCLEOTIDE SEQUENCE [LARGE SCALE GENOMIC DNA]</scope>
    <source>
        <strain evidence="1">JCA_2017</strain>
    </source>
</reference>
<dbReference type="Gene3D" id="3.30.420.10">
    <property type="entry name" value="Ribonuclease H-like superfamily/Ribonuclease H"/>
    <property type="match status" value="1"/>
</dbReference>
<organism evidence="1 2">
    <name type="scientific">Mucuna pruriens</name>
    <name type="common">Velvet bean</name>
    <name type="synonym">Dolichos pruriens</name>
    <dbReference type="NCBI Taxonomy" id="157652"/>
    <lineage>
        <taxon>Eukaryota</taxon>
        <taxon>Viridiplantae</taxon>
        <taxon>Streptophyta</taxon>
        <taxon>Embryophyta</taxon>
        <taxon>Tracheophyta</taxon>
        <taxon>Spermatophyta</taxon>
        <taxon>Magnoliopsida</taxon>
        <taxon>eudicotyledons</taxon>
        <taxon>Gunneridae</taxon>
        <taxon>Pentapetalae</taxon>
        <taxon>rosids</taxon>
        <taxon>fabids</taxon>
        <taxon>Fabales</taxon>
        <taxon>Fabaceae</taxon>
        <taxon>Papilionoideae</taxon>
        <taxon>50 kb inversion clade</taxon>
        <taxon>NPAAA clade</taxon>
        <taxon>indigoferoid/millettioid clade</taxon>
        <taxon>Phaseoleae</taxon>
        <taxon>Mucuna</taxon>
    </lineage>
</organism>
<feature type="non-terminal residue" evidence="1">
    <location>
        <position position="1"/>
    </location>
</feature>
<dbReference type="PANTHER" id="PTHR48475:SF1">
    <property type="entry name" value="RNASE H TYPE-1 DOMAIN-CONTAINING PROTEIN"/>
    <property type="match status" value="1"/>
</dbReference>
<dbReference type="AlphaFoldDB" id="A0A371H468"/>
<dbReference type="OrthoDB" id="1725517at2759"/>
<dbReference type="InterPro" id="IPR012337">
    <property type="entry name" value="RNaseH-like_sf"/>
</dbReference>
<dbReference type="EMBL" id="QJKJ01003618">
    <property type="protein sequence ID" value="RDX97581.1"/>
    <property type="molecule type" value="Genomic_DNA"/>
</dbReference>
<evidence type="ECO:0008006" key="3">
    <source>
        <dbReference type="Google" id="ProtNLM"/>
    </source>
</evidence>
<protein>
    <recommendedName>
        <fullName evidence="3">Integrase catalytic domain-containing protein</fullName>
    </recommendedName>
</protein>
<gene>
    <name evidence="1" type="ORF">CR513_19635</name>
</gene>
<name>A0A371H468_MUCPR</name>
<comment type="caution">
    <text evidence="1">The sequence shown here is derived from an EMBL/GenBank/DDBJ whole genome shotgun (WGS) entry which is preliminary data.</text>
</comment>
<proteinExistence type="predicted"/>
<dbReference type="PANTHER" id="PTHR48475">
    <property type="entry name" value="RIBONUCLEASE H"/>
    <property type="match status" value="1"/>
</dbReference>